<gene>
    <name evidence="4" type="ORF">ACFPJ4_00905</name>
</gene>
<reference evidence="5" key="1">
    <citation type="journal article" date="2019" name="Int. J. Syst. Evol. Microbiol.">
        <title>The Global Catalogue of Microorganisms (GCM) 10K type strain sequencing project: providing services to taxonomists for standard genome sequencing and annotation.</title>
        <authorList>
            <consortium name="The Broad Institute Genomics Platform"/>
            <consortium name="The Broad Institute Genome Sequencing Center for Infectious Disease"/>
            <person name="Wu L."/>
            <person name="Ma J."/>
        </authorList>
    </citation>
    <scope>NUCLEOTIDE SEQUENCE [LARGE SCALE GENOMIC DNA]</scope>
    <source>
        <strain evidence="5">CGMCC 4.6997</strain>
    </source>
</reference>
<dbReference type="InterPro" id="IPR015919">
    <property type="entry name" value="Cadherin-like_sf"/>
</dbReference>
<organism evidence="4 5">
    <name type="scientific">Lysinimonas soli</name>
    <dbReference type="NCBI Taxonomy" id="1074233"/>
    <lineage>
        <taxon>Bacteria</taxon>
        <taxon>Bacillati</taxon>
        <taxon>Actinomycetota</taxon>
        <taxon>Actinomycetes</taxon>
        <taxon>Micrococcales</taxon>
        <taxon>Microbacteriaceae</taxon>
        <taxon>Lysinimonas</taxon>
    </lineage>
</organism>
<comment type="similarity">
    <text evidence="1">Belongs to the ice-binding protein family.</text>
</comment>
<sequence length="355" mass="33866">MTLFVAGRASAATTIDGPVDLGTAATFGVLAGSTVTNTGTSVINNGDVGVSPGTSITGFPPGVVTPPGVVHAADAQAASGQADLTTAYGVAASLTPTTTGLSDLVGLSLVPGVYSGGALSLSGTLTLTGSASSVWVFQAASTLVTASASNILVTGGASACNVFWQVGSSATLGSGSNFVGTIMADQSITATTSAVITGRLLARTGAVTLDTNTLTAPTGCGASGTVSVSPTITSAAPPAGSPGTPYAFTVTSTGTPPASYAIGSGALPPGLVLNSATGVISGTPTTAGSFSFTIVASNGTAPSATASYTIVIAPTLAESGTQPLPALLTGAGLLGFGVAAVMMAAVGGRRRRRSS</sequence>
<comment type="caution">
    <text evidence="4">The sequence shown here is derived from an EMBL/GenBank/DDBJ whole genome shotgun (WGS) entry which is preliminary data.</text>
</comment>
<keyword evidence="3" id="KW-0472">Membrane</keyword>
<dbReference type="InterPro" id="IPR013783">
    <property type="entry name" value="Ig-like_fold"/>
</dbReference>
<keyword evidence="5" id="KW-1185">Reference proteome</keyword>
<dbReference type="Pfam" id="PF11999">
    <property type="entry name" value="Ice_binding"/>
    <property type="match status" value="1"/>
</dbReference>
<evidence type="ECO:0000256" key="1">
    <source>
        <dbReference type="ARBA" id="ARBA00005445"/>
    </source>
</evidence>
<evidence type="ECO:0000313" key="4">
    <source>
        <dbReference type="EMBL" id="MFC5500791.1"/>
    </source>
</evidence>
<evidence type="ECO:0000256" key="2">
    <source>
        <dbReference type="ARBA" id="ARBA00022729"/>
    </source>
</evidence>
<name>A0ABW0NJM3_9MICO</name>
<dbReference type="Pfam" id="PF05345">
    <property type="entry name" value="He_PIG"/>
    <property type="match status" value="1"/>
</dbReference>
<dbReference type="Gene3D" id="2.60.40.10">
    <property type="entry name" value="Immunoglobulins"/>
    <property type="match status" value="1"/>
</dbReference>
<dbReference type="EMBL" id="JBHSMG010000001">
    <property type="protein sequence ID" value="MFC5500791.1"/>
    <property type="molecule type" value="Genomic_DNA"/>
</dbReference>
<keyword evidence="3" id="KW-1133">Transmembrane helix</keyword>
<keyword evidence="3" id="KW-0812">Transmembrane</keyword>
<dbReference type="RefSeq" id="WP_386738404.1">
    <property type="nucleotide sequence ID" value="NZ_JBHSMG010000001.1"/>
</dbReference>
<keyword evidence="2" id="KW-0732">Signal</keyword>
<proteinExistence type="inferred from homology"/>
<dbReference type="SUPFAM" id="SSF49313">
    <property type="entry name" value="Cadherin-like"/>
    <property type="match status" value="1"/>
</dbReference>
<evidence type="ECO:0000256" key="3">
    <source>
        <dbReference type="SAM" id="Phobius"/>
    </source>
</evidence>
<feature type="transmembrane region" description="Helical" evidence="3">
    <location>
        <begin position="324"/>
        <end position="346"/>
    </location>
</feature>
<evidence type="ECO:0000313" key="5">
    <source>
        <dbReference type="Proteomes" id="UP001596039"/>
    </source>
</evidence>
<protein>
    <submittedName>
        <fullName evidence="4">Ice-binding family protein</fullName>
    </submittedName>
</protein>
<dbReference type="InterPro" id="IPR021884">
    <property type="entry name" value="Ice-bd_prot"/>
</dbReference>
<accession>A0ABW0NJM3</accession>
<dbReference type="Proteomes" id="UP001596039">
    <property type="component" value="Unassembled WGS sequence"/>
</dbReference>